<dbReference type="Gene3D" id="3.40.630.30">
    <property type="match status" value="1"/>
</dbReference>
<reference evidence="2 3" key="1">
    <citation type="journal article" date="2015" name="Stand. Genomic Sci.">
        <title>Genomic Encyclopedia of Bacterial and Archaeal Type Strains, Phase III: the genomes of soil and plant-associated and newly described type strains.</title>
        <authorList>
            <person name="Whitman W.B."/>
            <person name="Woyke T."/>
            <person name="Klenk H.P."/>
            <person name="Zhou Y."/>
            <person name="Lilburn T.G."/>
            <person name="Beck B.J."/>
            <person name="De Vos P."/>
            <person name="Vandamme P."/>
            <person name="Eisen J.A."/>
            <person name="Garrity G."/>
            <person name="Hugenholtz P."/>
            <person name="Kyrpides N.C."/>
        </authorList>
    </citation>
    <scope>NUCLEOTIDE SEQUENCE [LARGE SCALE GENOMIC DNA]</scope>
    <source>
        <strain evidence="2 3">CGMCC 1.6858</strain>
    </source>
</reference>
<dbReference type="Pfam" id="PF00583">
    <property type="entry name" value="Acetyltransf_1"/>
    <property type="match status" value="1"/>
</dbReference>
<dbReference type="InterPro" id="IPR000182">
    <property type="entry name" value="GNAT_dom"/>
</dbReference>
<dbReference type="SUPFAM" id="SSF55729">
    <property type="entry name" value="Acyl-CoA N-acyltransferases (Nat)"/>
    <property type="match status" value="1"/>
</dbReference>
<accession>A0A562QDX7</accession>
<evidence type="ECO:0000313" key="3">
    <source>
        <dbReference type="Proteomes" id="UP000316905"/>
    </source>
</evidence>
<feature type="domain" description="N-acetyltransferase" evidence="1">
    <location>
        <begin position="1"/>
        <end position="96"/>
    </location>
</feature>
<name>A0A562QDX7_9PSED</name>
<dbReference type="EMBL" id="VLKY01000005">
    <property type="protein sequence ID" value="TWI54958.1"/>
    <property type="molecule type" value="Genomic_DNA"/>
</dbReference>
<sequence>MLKRSILAPAWALPDACTVHALQIDRQMQGQGLGRLCLHLLPQSVRQVWPELKRIMLAVDAHNQAAMQLYLKQGWQDNGKYYPGRVGLERRLTLLL</sequence>
<dbReference type="PROSITE" id="PS51186">
    <property type="entry name" value="GNAT"/>
    <property type="match status" value="1"/>
</dbReference>
<comment type="caution">
    <text evidence="2">The sequence shown here is derived from an EMBL/GenBank/DDBJ whole genome shotgun (WGS) entry which is preliminary data.</text>
</comment>
<dbReference type="InterPro" id="IPR016181">
    <property type="entry name" value="Acyl_CoA_acyltransferase"/>
</dbReference>
<evidence type="ECO:0000313" key="2">
    <source>
        <dbReference type="EMBL" id="TWI54958.1"/>
    </source>
</evidence>
<proteinExistence type="predicted"/>
<keyword evidence="3" id="KW-1185">Reference proteome</keyword>
<gene>
    <name evidence="2" type="ORF">IQ22_01865</name>
</gene>
<keyword evidence="2" id="KW-0808">Transferase</keyword>
<dbReference type="Proteomes" id="UP000316905">
    <property type="component" value="Unassembled WGS sequence"/>
</dbReference>
<organism evidence="2 3">
    <name type="scientific">Pseudomonas duriflava</name>
    <dbReference type="NCBI Taxonomy" id="459528"/>
    <lineage>
        <taxon>Bacteria</taxon>
        <taxon>Pseudomonadati</taxon>
        <taxon>Pseudomonadota</taxon>
        <taxon>Gammaproteobacteria</taxon>
        <taxon>Pseudomonadales</taxon>
        <taxon>Pseudomonadaceae</taxon>
        <taxon>Pseudomonas</taxon>
    </lineage>
</organism>
<protein>
    <submittedName>
        <fullName evidence="2">Acetyltransferase (GNAT) family protein</fullName>
    </submittedName>
</protein>
<dbReference type="GO" id="GO:0016747">
    <property type="term" value="F:acyltransferase activity, transferring groups other than amino-acyl groups"/>
    <property type="evidence" value="ECO:0007669"/>
    <property type="project" value="InterPro"/>
</dbReference>
<evidence type="ECO:0000259" key="1">
    <source>
        <dbReference type="PROSITE" id="PS51186"/>
    </source>
</evidence>
<dbReference type="AlphaFoldDB" id="A0A562QDX7"/>